<dbReference type="InterPro" id="IPR036737">
    <property type="entry name" value="OmpA-like_sf"/>
</dbReference>
<evidence type="ECO:0000259" key="5">
    <source>
        <dbReference type="PROSITE" id="PS51123"/>
    </source>
</evidence>
<dbReference type="InterPro" id="IPR006665">
    <property type="entry name" value="OmpA-like"/>
</dbReference>
<reference evidence="6" key="1">
    <citation type="submission" date="2021-05" db="EMBL/GenBank/DDBJ databases">
        <authorList>
            <person name="Tanabe Y."/>
        </authorList>
    </citation>
    <scope>NUCLEOTIDE SEQUENCE</scope>
    <source>
        <strain evidence="6">BOTRYCO-1</strain>
    </source>
</reference>
<dbReference type="PANTHER" id="PTHR30329">
    <property type="entry name" value="STATOR ELEMENT OF FLAGELLAR MOTOR COMPLEX"/>
    <property type="match status" value="1"/>
</dbReference>
<dbReference type="CDD" id="cd07185">
    <property type="entry name" value="OmpA_C-like"/>
    <property type="match status" value="1"/>
</dbReference>
<organism evidence="6 7">
    <name type="scientific">Candidatus Phycosocius spiralis</name>
    <dbReference type="NCBI Taxonomy" id="2815099"/>
    <lineage>
        <taxon>Bacteria</taxon>
        <taxon>Pseudomonadati</taxon>
        <taxon>Pseudomonadota</taxon>
        <taxon>Alphaproteobacteria</taxon>
        <taxon>Caulobacterales</taxon>
        <taxon>Caulobacterales incertae sedis</taxon>
        <taxon>Candidatus Phycosocius</taxon>
    </lineage>
</organism>
<reference evidence="6" key="2">
    <citation type="journal article" date="2023" name="ISME Commun">
        <title>Characterization of a bloom-associated alphaproteobacterial lineage, 'Candidatus Phycosocius': insights into freshwater algal-bacterial interactions.</title>
        <authorList>
            <person name="Tanabe Y."/>
            <person name="Yamaguchi H."/>
            <person name="Yoshida M."/>
            <person name="Kai A."/>
            <person name="Okazaki Y."/>
        </authorList>
    </citation>
    <scope>NUCLEOTIDE SEQUENCE</scope>
    <source>
        <strain evidence="6">BOTRYCO-1</strain>
    </source>
</reference>
<evidence type="ECO:0000256" key="2">
    <source>
        <dbReference type="ARBA" id="ARBA00023136"/>
    </source>
</evidence>
<keyword evidence="7" id="KW-1185">Reference proteome</keyword>
<sequence length="255" mass="27351">MSLAIASGVLASILVLGLSLEHTINATGQSALIAKQAPKNVDWVAFAHDVLTKENKNFILVAFRSGVLTLRGDVQEIGERARAMSLVKQAIMKEETHVGQVLAFDNQITLAGKRLDDAPDAASTLGSQPTSLACQTAYDTLLDGRVIQFGSGSAVLSEESKPLLNALADVAKRCKTYLVELGGHTDARGDATANQALSERRAQSVADYLVTKSVPASLLEVTGYGETRPKDTRDNAKAQAKNRRIEFKIKHEVKP</sequence>
<name>A0ABQ4PUT8_9PROT</name>
<dbReference type="PROSITE" id="PS51123">
    <property type="entry name" value="OMPA_2"/>
    <property type="match status" value="1"/>
</dbReference>
<evidence type="ECO:0000313" key="7">
    <source>
        <dbReference type="Proteomes" id="UP001161064"/>
    </source>
</evidence>
<evidence type="ECO:0000313" key="6">
    <source>
        <dbReference type="EMBL" id="GIU66760.1"/>
    </source>
</evidence>
<dbReference type="Pfam" id="PF00691">
    <property type="entry name" value="OmpA"/>
    <property type="match status" value="1"/>
</dbReference>
<dbReference type="Proteomes" id="UP001161064">
    <property type="component" value="Unassembled WGS sequence"/>
</dbReference>
<protein>
    <recommendedName>
        <fullName evidence="5">OmpA-like domain-containing protein</fullName>
    </recommendedName>
</protein>
<evidence type="ECO:0000256" key="3">
    <source>
        <dbReference type="ARBA" id="ARBA00023237"/>
    </source>
</evidence>
<accession>A0ABQ4PUT8</accession>
<proteinExistence type="predicted"/>
<dbReference type="InterPro" id="IPR050330">
    <property type="entry name" value="Bact_OuterMem_StrucFunc"/>
</dbReference>
<dbReference type="PRINTS" id="PR01021">
    <property type="entry name" value="OMPADOMAIN"/>
</dbReference>
<dbReference type="InterPro" id="IPR006664">
    <property type="entry name" value="OMP_bac"/>
</dbReference>
<comment type="caution">
    <text evidence="6">The sequence shown here is derived from an EMBL/GenBank/DDBJ whole genome shotgun (WGS) entry which is preliminary data.</text>
</comment>
<evidence type="ECO:0000256" key="4">
    <source>
        <dbReference type="PROSITE-ProRule" id="PRU00473"/>
    </source>
</evidence>
<dbReference type="EMBL" id="BPFZ01000004">
    <property type="protein sequence ID" value="GIU66760.1"/>
    <property type="molecule type" value="Genomic_DNA"/>
</dbReference>
<feature type="domain" description="OmpA-like" evidence="5">
    <location>
        <begin position="136"/>
        <end position="253"/>
    </location>
</feature>
<keyword evidence="3" id="KW-0998">Cell outer membrane</keyword>
<keyword evidence="2 4" id="KW-0472">Membrane</keyword>
<dbReference type="PANTHER" id="PTHR30329:SF21">
    <property type="entry name" value="LIPOPROTEIN YIAD-RELATED"/>
    <property type="match status" value="1"/>
</dbReference>
<dbReference type="Gene3D" id="3.30.1330.60">
    <property type="entry name" value="OmpA-like domain"/>
    <property type="match status" value="1"/>
</dbReference>
<dbReference type="SUPFAM" id="SSF103088">
    <property type="entry name" value="OmpA-like"/>
    <property type="match status" value="1"/>
</dbReference>
<comment type="subcellular location">
    <subcellularLocation>
        <location evidence="1">Cell outer membrane</location>
    </subcellularLocation>
</comment>
<gene>
    <name evidence="6" type="ORF">PsB1_0914</name>
</gene>
<evidence type="ECO:0000256" key="1">
    <source>
        <dbReference type="ARBA" id="ARBA00004442"/>
    </source>
</evidence>